<reference evidence="2 3" key="1">
    <citation type="submission" date="2017-09" db="EMBL/GenBank/DDBJ databases">
        <authorList>
            <person name="Ehlers B."/>
            <person name="Leendertz F.H."/>
        </authorList>
    </citation>
    <scope>NUCLEOTIDE SEQUENCE [LARGE SCALE GENOMIC DNA]</scope>
    <source>
        <strain evidence="2 3">CGMCC 1.10978</strain>
    </source>
</reference>
<organism evidence="2 3">
    <name type="scientific">Pseudoxanthomonas wuyuanensis</name>
    <dbReference type="NCBI Taxonomy" id="1073196"/>
    <lineage>
        <taxon>Bacteria</taxon>
        <taxon>Pseudomonadati</taxon>
        <taxon>Pseudomonadota</taxon>
        <taxon>Gammaproteobacteria</taxon>
        <taxon>Lysobacterales</taxon>
        <taxon>Lysobacteraceae</taxon>
        <taxon>Pseudoxanthomonas</taxon>
    </lineage>
</organism>
<accession>A0A286DBD9</accession>
<sequence>MKLAFPDDSVSRIIAAATAAAIVLLMGRFLLRAPYVASAGEGQEMRVRYIERESVPRFAPPAAAPVAAHRPEIPLAAQTDDARASQPQVASAVPAPRAERLYTRDGQVRLPTDVAIDPMASTAAVNPPGLPNERELERARKLLYPPNPIHVEETRFSKDWASDGTLGDVAAQKMGDGMKAIAKRIFGEEPAPAEARPPPEVRFNPRLHERTADLGSEATGDAYKAAPVAFQKAPGLSGEASQRIRQEMQTLLKRHAACEPQQVQRLIAPVRTHLAELESVESAMAHGADPVMAEHMLPRRGDSAYDLARRALWYADSRLAGCN</sequence>
<name>A0A286DBD9_9GAMM</name>
<protein>
    <submittedName>
        <fullName evidence="2">Uncharacterized protein</fullName>
    </submittedName>
</protein>
<dbReference type="AlphaFoldDB" id="A0A286DBD9"/>
<evidence type="ECO:0000313" key="3">
    <source>
        <dbReference type="Proteomes" id="UP000219374"/>
    </source>
</evidence>
<proteinExistence type="predicted"/>
<evidence type="ECO:0000313" key="2">
    <source>
        <dbReference type="EMBL" id="SOD55975.1"/>
    </source>
</evidence>
<gene>
    <name evidence="2" type="ORF">SAMN06296416_108112</name>
</gene>
<keyword evidence="1" id="KW-1133">Transmembrane helix</keyword>
<dbReference type="RefSeq" id="WP_238394566.1">
    <property type="nucleotide sequence ID" value="NZ_OCND01000008.1"/>
</dbReference>
<keyword evidence="1" id="KW-0812">Transmembrane</keyword>
<feature type="transmembrane region" description="Helical" evidence="1">
    <location>
        <begin position="12"/>
        <end position="31"/>
    </location>
</feature>
<keyword evidence="1" id="KW-0472">Membrane</keyword>
<dbReference type="Proteomes" id="UP000219374">
    <property type="component" value="Unassembled WGS sequence"/>
</dbReference>
<keyword evidence="3" id="KW-1185">Reference proteome</keyword>
<evidence type="ECO:0000256" key="1">
    <source>
        <dbReference type="SAM" id="Phobius"/>
    </source>
</evidence>
<dbReference type="EMBL" id="OCND01000008">
    <property type="protein sequence ID" value="SOD55975.1"/>
    <property type="molecule type" value="Genomic_DNA"/>
</dbReference>